<gene>
    <name evidence="2" type="ORF">LZC94_32670</name>
</gene>
<feature type="transmembrane region" description="Helical" evidence="1">
    <location>
        <begin position="24"/>
        <end position="47"/>
    </location>
</feature>
<reference evidence="2 3" key="1">
    <citation type="submission" date="2021-12" db="EMBL/GenBank/DDBJ databases">
        <title>Discovery of the Pendulisporaceae a myxobacterial family with distinct sporulation behavior and unique specialized metabolism.</title>
        <authorList>
            <person name="Garcia R."/>
            <person name="Popoff A."/>
            <person name="Bader C.D."/>
            <person name="Loehr J."/>
            <person name="Walesch S."/>
            <person name="Walt C."/>
            <person name="Boldt J."/>
            <person name="Bunk B."/>
            <person name="Haeckl F.J.F.P.J."/>
            <person name="Gunesch A.P."/>
            <person name="Birkelbach J."/>
            <person name="Nuebel U."/>
            <person name="Pietschmann T."/>
            <person name="Bach T."/>
            <person name="Mueller R."/>
        </authorList>
    </citation>
    <scope>NUCLEOTIDE SEQUENCE [LARGE SCALE GENOMIC DNA]</scope>
    <source>
        <strain evidence="2 3">MSr11954</strain>
    </source>
</reference>
<evidence type="ECO:0000313" key="3">
    <source>
        <dbReference type="Proteomes" id="UP001370348"/>
    </source>
</evidence>
<evidence type="ECO:0000313" key="2">
    <source>
        <dbReference type="EMBL" id="WXB12590.1"/>
    </source>
</evidence>
<name>A0ABZ2LPB1_9BACT</name>
<dbReference type="EMBL" id="CP089984">
    <property type="protein sequence ID" value="WXB12590.1"/>
    <property type="molecule type" value="Genomic_DNA"/>
</dbReference>
<dbReference type="RefSeq" id="WP_394822211.1">
    <property type="nucleotide sequence ID" value="NZ_CP089984.1"/>
</dbReference>
<sequence length="824" mass="89517">MADETAHETKDGSGKAPRARIERVVRLLVALVVLPFVFYAVVMNVFLATPLFEMAIDREPETIDIRYRHGWSLIPGRIHATDLSIRGRDSNVEWILWLDEVTFDVSLLAFAKQHFDVSRARGRGISFRLRQRLDAPPASPEEVAGLPSIPGLGAYAVRPPKVETPDTWNDAEYHLWQPHLEDVVAEEVREVWIDRYRFEGLARIAGRFHLIPVRSVDIGPVQVDVQQGRAMTGPFAVADALGGGKLEVTVARFDPRTAQGEDILRGATIHADVAGMLPDVGRMAPELAKDVSIKGIAEVRRLAVHLQGGSVETGSQLDAVLPRATLSAAGHTLSSELVVTGHVSRAEVAEQRNRFDLRLEAPSFEVAPERQAPPARRGFLRGRAVATADSRALELAHPLTDLHGTLDLAHLELPDARALSRYLPAAWHAAIRSGHARGQARAEGWLAEKRASLSARVHGERLGVNVEPFGVAGDIDASAEADVNLARQSLRVHGVRVALTRAKARFTRPDALEGAPDLTLERLELSARAPHVSLVSLRHPTSSLFEGGHARGKLGNWESELRIRDARIPDLRSLQTILPGDGIVAIESGAAHLSADLAMAGDRNVAHGTADLALSRSRLRLNETHFAGDFRVIARAHTTGAAGSVFGGPILDLSGSRVQMRHVEVTHATTEASHWYGDAMLPGAIFRIAPEPRLDARILLDARDANPLLAILLRDGPPKILGELAKMPRLVAAGRLILAPQHFALRRLDARGGDLAVRGLYAVKGEHRRGAFIVEKGVLSAGIRLDDEGAGVRLFGLDDWLRDEAHAMAPLLTDDPPEAPPAPR</sequence>
<keyword evidence="1" id="KW-0472">Membrane</keyword>
<keyword evidence="1" id="KW-1133">Transmembrane helix</keyword>
<proteinExistence type="predicted"/>
<keyword evidence="3" id="KW-1185">Reference proteome</keyword>
<protein>
    <recommendedName>
        <fullName evidence="4">DUF3971 domain-containing protein</fullName>
    </recommendedName>
</protein>
<dbReference type="Proteomes" id="UP001370348">
    <property type="component" value="Chromosome"/>
</dbReference>
<evidence type="ECO:0008006" key="4">
    <source>
        <dbReference type="Google" id="ProtNLM"/>
    </source>
</evidence>
<organism evidence="2 3">
    <name type="scientific">Pendulispora albinea</name>
    <dbReference type="NCBI Taxonomy" id="2741071"/>
    <lineage>
        <taxon>Bacteria</taxon>
        <taxon>Pseudomonadati</taxon>
        <taxon>Myxococcota</taxon>
        <taxon>Myxococcia</taxon>
        <taxon>Myxococcales</taxon>
        <taxon>Sorangiineae</taxon>
        <taxon>Pendulisporaceae</taxon>
        <taxon>Pendulispora</taxon>
    </lineage>
</organism>
<accession>A0ABZ2LPB1</accession>
<evidence type="ECO:0000256" key="1">
    <source>
        <dbReference type="SAM" id="Phobius"/>
    </source>
</evidence>
<keyword evidence="1" id="KW-0812">Transmembrane</keyword>